<reference evidence="2" key="1">
    <citation type="journal article" date="2014" name="Int. J. Syst. Evol. Microbiol.">
        <title>Complete genome sequence of Corynebacterium casei LMG S-19264T (=DSM 44701T), isolated from a smear-ripened cheese.</title>
        <authorList>
            <consortium name="US DOE Joint Genome Institute (JGI-PGF)"/>
            <person name="Walter F."/>
            <person name="Albersmeier A."/>
            <person name="Kalinowski J."/>
            <person name="Ruckert C."/>
        </authorList>
    </citation>
    <scope>NUCLEOTIDE SEQUENCE</scope>
    <source>
        <strain evidence="2">JCM 4790</strain>
    </source>
</reference>
<proteinExistence type="predicted"/>
<protein>
    <recommendedName>
        <fullName evidence="4">Methyltransferase</fullName>
    </recommendedName>
</protein>
<evidence type="ECO:0000256" key="1">
    <source>
        <dbReference type="SAM" id="MobiDB-lite"/>
    </source>
</evidence>
<accession>A0A918NM25</accession>
<gene>
    <name evidence="2" type="ORF">GCM10010358_37970</name>
</gene>
<dbReference type="RefSeq" id="WP_229919404.1">
    <property type="nucleotide sequence ID" value="NZ_BMVU01000017.1"/>
</dbReference>
<reference evidence="2" key="2">
    <citation type="submission" date="2020-09" db="EMBL/GenBank/DDBJ databases">
        <authorList>
            <person name="Sun Q."/>
            <person name="Ohkuma M."/>
        </authorList>
    </citation>
    <scope>NUCLEOTIDE SEQUENCE</scope>
    <source>
        <strain evidence="2">JCM 4790</strain>
    </source>
</reference>
<feature type="compositionally biased region" description="Basic and acidic residues" evidence="1">
    <location>
        <begin position="269"/>
        <end position="278"/>
    </location>
</feature>
<dbReference type="EMBL" id="BMVU01000017">
    <property type="protein sequence ID" value="GGX80049.1"/>
    <property type="molecule type" value="Genomic_DNA"/>
</dbReference>
<evidence type="ECO:0000313" key="3">
    <source>
        <dbReference type="Proteomes" id="UP000619244"/>
    </source>
</evidence>
<organism evidence="2 3">
    <name type="scientific">Streptomyces minutiscleroticus</name>
    <dbReference type="NCBI Taxonomy" id="68238"/>
    <lineage>
        <taxon>Bacteria</taxon>
        <taxon>Bacillati</taxon>
        <taxon>Actinomycetota</taxon>
        <taxon>Actinomycetes</taxon>
        <taxon>Kitasatosporales</taxon>
        <taxon>Streptomycetaceae</taxon>
        <taxon>Streptomyces</taxon>
    </lineage>
</organism>
<dbReference type="Proteomes" id="UP000619244">
    <property type="component" value="Unassembled WGS sequence"/>
</dbReference>
<keyword evidence="3" id="KW-1185">Reference proteome</keyword>
<evidence type="ECO:0000313" key="2">
    <source>
        <dbReference type="EMBL" id="GGX80049.1"/>
    </source>
</evidence>
<dbReference type="Gene3D" id="3.40.50.150">
    <property type="entry name" value="Vaccinia Virus protein VP39"/>
    <property type="match status" value="1"/>
</dbReference>
<sequence length="278" mass="30751">MTTDFDTAVAALRVPGMGTETIAPFLANLVDITRPRRVLEVGMGYTTPFLAAALDRTSRRVRQESVALAAKTRSYLSSETPLDDAWLRAEPPLAAPASYLEPYRPVFVAVDDGSIAESSARQVAQVLDDLGLTHQVTIVDAPLRACDAALPPDFEPIDLAWVDAWDCLYFLDHFLDRINPEGGVAVLHYLMTYPEGEAILRYLAGLQRSRPGELEILNLLEPHKLRQNSVTMIRRTSGRPPRYAGPGGRIRYDGDLIDDARTQAGQAHPTDKEQERTK</sequence>
<name>A0A918NM25_9ACTN</name>
<feature type="compositionally biased region" description="Basic and acidic residues" evidence="1">
    <location>
        <begin position="250"/>
        <end position="261"/>
    </location>
</feature>
<feature type="region of interest" description="Disordered" evidence="1">
    <location>
        <begin position="236"/>
        <end position="278"/>
    </location>
</feature>
<comment type="caution">
    <text evidence="2">The sequence shown here is derived from an EMBL/GenBank/DDBJ whole genome shotgun (WGS) entry which is preliminary data.</text>
</comment>
<evidence type="ECO:0008006" key="4">
    <source>
        <dbReference type="Google" id="ProtNLM"/>
    </source>
</evidence>
<dbReference type="AlphaFoldDB" id="A0A918NM25"/>
<dbReference type="InterPro" id="IPR029063">
    <property type="entry name" value="SAM-dependent_MTases_sf"/>
</dbReference>